<dbReference type="InterPro" id="IPR003781">
    <property type="entry name" value="CoA-bd"/>
</dbReference>
<dbReference type="InterPro" id="IPR051538">
    <property type="entry name" value="Acyl-CoA_Synth/Transferase"/>
</dbReference>
<reference evidence="5" key="1">
    <citation type="journal article" date="2020" name="ISME J.">
        <title>Gammaproteobacteria mediating utilization of methyl-, sulfur- and petroleum organic compounds in deep ocean hydrothermal plumes.</title>
        <authorList>
            <person name="Zhou Z."/>
            <person name="Liu Y."/>
            <person name="Pan J."/>
            <person name="Cron B.R."/>
            <person name="Toner B.M."/>
            <person name="Anantharaman K."/>
            <person name="Breier J.A."/>
            <person name="Dick G.J."/>
            <person name="Li M."/>
        </authorList>
    </citation>
    <scope>NUCLEOTIDE SEQUENCE</scope>
    <source>
        <strain evidence="5">SZUA-1435</strain>
    </source>
</reference>
<dbReference type="AlphaFoldDB" id="A0A832YXM8"/>
<evidence type="ECO:0000313" key="6">
    <source>
        <dbReference type="Proteomes" id="UP000605805"/>
    </source>
</evidence>
<keyword evidence="3" id="KW-0067">ATP-binding</keyword>
<dbReference type="SUPFAM" id="SSF51735">
    <property type="entry name" value="NAD(P)-binding Rossmann-fold domains"/>
    <property type="match status" value="1"/>
</dbReference>
<dbReference type="PANTHER" id="PTHR43334:SF1">
    <property type="entry name" value="3-HYDROXYPROPIONATE--COA LIGASE [ADP-FORMING]"/>
    <property type="match status" value="1"/>
</dbReference>
<dbReference type="SMART" id="SM00881">
    <property type="entry name" value="CoA_binding"/>
    <property type="match status" value="1"/>
</dbReference>
<protein>
    <submittedName>
        <fullName evidence="5">CoA-binding protein</fullName>
    </submittedName>
</protein>
<evidence type="ECO:0000256" key="3">
    <source>
        <dbReference type="ARBA" id="ARBA00022840"/>
    </source>
</evidence>
<keyword evidence="1" id="KW-0436">Ligase</keyword>
<dbReference type="Pfam" id="PF19045">
    <property type="entry name" value="Ligase_CoA_2"/>
    <property type="match status" value="1"/>
</dbReference>
<organism evidence="5 6">
    <name type="scientific">Ignisphaera aggregans</name>
    <dbReference type="NCBI Taxonomy" id="334771"/>
    <lineage>
        <taxon>Archaea</taxon>
        <taxon>Thermoproteota</taxon>
        <taxon>Thermoprotei</taxon>
        <taxon>Desulfurococcales</taxon>
        <taxon>Desulfurococcaceae</taxon>
        <taxon>Ignisphaera</taxon>
    </lineage>
</organism>
<evidence type="ECO:0000256" key="1">
    <source>
        <dbReference type="ARBA" id="ARBA00022598"/>
    </source>
</evidence>
<accession>A0A832YXM8</accession>
<dbReference type="Gene3D" id="3.40.50.720">
    <property type="entry name" value="NAD(P)-binding Rossmann-like Domain"/>
    <property type="match status" value="1"/>
</dbReference>
<dbReference type="InterPro" id="IPR032875">
    <property type="entry name" value="Succ_CoA_lig_flav_dom"/>
</dbReference>
<dbReference type="InterPro" id="IPR016102">
    <property type="entry name" value="Succinyl-CoA_synth-like"/>
</dbReference>
<dbReference type="InterPro" id="IPR036291">
    <property type="entry name" value="NAD(P)-bd_dom_sf"/>
</dbReference>
<dbReference type="Pfam" id="PF13380">
    <property type="entry name" value="CoA_binding_2"/>
    <property type="match status" value="1"/>
</dbReference>
<sequence>MPREELEPFFSPRSIAVVGASRDPSKAGYQIVLNLKAKFRGKIYPINPYADEILGLKCFKSVSEVPDHIDLAVISVPADTVLKVVEECGLKGIRRVIVISAGFREIGPEGAERERKLIEIAKKYNIRVLGPNCVGVYVPKTGVNTTFLNPSKMGFPPEGHIAFISQSGAFGVAVLDWAAMRGLGISKFISIGNRADVDEADLLEYLVDDEDTRVITMYVEGVENGRRFVEALRKTTPRKPVIALKSGRSEAGARAIASHTGSLAGSDAIYDAVFKQTGVIRAYGMEDLFDMAVALALQPPARGKRVAILTVGGGSGVMATDAAIDLGLEVPRLSDSTIEKLRRVLLPIASPYNPVDVTGSARDEHLIEAVEILMRSGEIDAIIWIPYFMVPGITESIVEKFVERVKKVNRELDTPIPIVGAATGGEYTWRLASKAEKMGIPMYLSVERAAKAVWALYRYGEWLRRVGSFEEYVEKFRKLVGM</sequence>
<dbReference type="EMBL" id="DQTV01000029">
    <property type="protein sequence ID" value="HIP56684.1"/>
    <property type="molecule type" value="Genomic_DNA"/>
</dbReference>
<gene>
    <name evidence="5" type="ORF">EYH02_01225</name>
</gene>
<evidence type="ECO:0000259" key="4">
    <source>
        <dbReference type="SMART" id="SM00881"/>
    </source>
</evidence>
<evidence type="ECO:0000313" key="5">
    <source>
        <dbReference type="EMBL" id="HIP56684.1"/>
    </source>
</evidence>
<keyword evidence="2" id="KW-0547">Nucleotide-binding</keyword>
<dbReference type="GO" id="GO:0005524">
    <property type="term" value="F:ATP binding"/>
    <property type="evidence" value="ECO:0007669"/>
    <property type="project" value="UniProtKB-KW"/>
</dbReference>
<dbReference type="PANTHER" id="PTHR43334">
    <property type="entry name" value="ACETATE--COA LIGASE [ADP-FORMING]"/>
    <property type="match status" value="1"/>
</dbReference>
<comment type="caution">
    <text evidence="5">The sequence shown here is derived from an EMBL/GenBank/DDBJ whole genome shotgun (WGS) entry which is preliminary data.</text>
</comment>
<name>A0A832YXM8_9CREN</name>
<feature type="domain" description="CoA-binding" evidence="4">
    <location>
        <begin position="9"/>
        <end position="103"/>
    </location>
</feature>
<dbReference type="SUPFAM" id="SSF52210">
    <property type="entry name" value="Succinyl-CoA synthetase domains"/>
    <property type="match status" value="2"/>
</dbReference>
<dbReference type="Pfam" id="PF13607">
    <property type="entry name" value="Succ_CoA_lig"/>
    <property type="match status" value="1"/>
</dbReference>
<evidence type="ECO:0000256" key="2">
    <source>
        <dbReference type="ARBA" id="ARBA00022741"/>
    </source>
</evidence>
<dbReference type="InterPro" id="IPR043938">
    <property type="entry name" value="Ligase_CoA_dom"/>
</dbReference>
<dbReference type="Gene3D" id="3.40.50.261">
    <property type="entry name" value="Succinyl-CoA synthetase domains"/>
    <property type="match status" value="2"/>
</dbReference>
<proteinExistence type="predicted"/>
<dbReference type="Proteomes" id="UP000605805">
    <property type="component" value="Unassembled WGS sequence"/>
</dbReference>
<dbReference type="GO" id="GO:0043758">
    <property type="term" value="F:acetate-CoA ligase (ADP-forming) activity"/>
    <property type="evidence" value="ECO:0007669"/>
    <property type="project" value="InterPro"/>
</dbReference>